<feature type="region of interest" description="Disordered" evidence="1">
    <location>
        <begin position="21"/>
        <end position="61"/>
    </location>
</feature>
<dbReference type="EMBL" id="JAUDZG010000007">
    <property type="protein sequence ID" value="KAK3302047.1"/>
    <property type="molecule type" value="Genomic_DNA"/>
</dbReference>
<evidence type="ECO:0000313" key="3">
    <source>
        <dbReference type="EMBL" id="KAK3302047.1"/>
    </source>
</evidence>
<evidence type="ECO:0000259" key="2">
    <source>
        <dbReference type="Pfam" id="PF21762"/>
    </source>
</evidence>
<dbReference type="GO" id="GO:0005634">
    <property type="term" value="C:nucleus"/>
    <property type="evidence" value="ECO:0007669"/>
    <property type="project" value="TreeGrafter"/>
</dbReference>
<protein>
    <recommendedName>
        <fullName evidence="2">Gfd2/YDR514C-like C-terminal domain-containing protein</fullName>
    </recommendedName>
</protein>
<reference evidence="3" key="1">
    <citation type="journal article" date="2023" name="Mol. Phylogenet. Evol.">
        <title>Genome-scale phylogeny and comparative genomics of the fungal order Sordariales.</title>
        <authorList>
            <person name="Hensen N."/>
            <person name="Bonometti L."/>
            <person name="Westerberg I."/>
            <person name="Brannstrom I.O."/>
            <person name="Guillou S."/>
            <person name="Cros-Aarteil S."/>
            <person name="Calhoun S."/>
            <person name="Haridas S."/>
            <person name="Kuo A."/>
            <person name="Mondo S."/>
            <person name="Pangilinan J."/>
            <person name="Riley R."/>
            <person name="LaButti K."/>
            <person name="Andreopoulos B."/>
            <person name="Lipzen A."/>
            <person name="Chen C."/>
            <person name="Yan M."/>
            <person name="Daum C."/>
            <person name="Ng V."/>
            <person name="Clum A."/>
            <person name="Steindorff A."/>
            <person name="Ohm R.A."/>
            <person name="Martin F."/>
            <person name="Silar P."/>
            <person name="Natvig D.O."/>
            <person name="Lalanne C."/>
            <person name="Gautier V."/>
            <person name="Ament-Velasquez S.L."/>
            <person name="Kruys A."/>
            <person name="Hutchinson M.I."/>
            <person name="Powell A.J."/>
            <person name="Barry K."/>
            <person name="Miller A.N."/>
            <person name="Grigoriev I.V."/>
            <person name="Debuchy R."/>
            <person name="Gladieux P."/>
            <person name="Hiltunen Thoren M."/>
            <person name="Johannesson H."/>
        </authorList>
    </citation>
    <scope>NUCLEOTIDE SEQUENCE</scope>
    <source>
        <strain evidence="3">CBS 333.67</strain>
    </source>
</reference>
<dbReference type="Gene3D" id="3.30.420.10">
    <property type="entry name" value="Ribonuclease H-like superfamily/Ribonuclease H"/>
    <property type="match status" value="1"/>
</dbReference>
<dbReference type="AlphaFoldDB" id="A0AAJ0GLE6"/>
<evidence type="ECO:0000256" key="1">
    <source>
        <dbReference type="SAM" id="MobiDB-lite"/>
    </source>
</evidence>
<dbReference type="SUPFAM" id="SSF53098">
    <property type="entry name" value="Ribonuclease H-like"/>
    <property type="match status" value="1"/>
</dbReference>
<feature type="compositionally biased region" description="Acidic residues" evidence="1">
    <location>
        <begin position="564"/>
        <end position="573"/>
    </location>
</feature>
<reference evidence="3" key="2">
    <citation type="submission" date="2023-06" db="EMBL/GenBank/DDBJ databases">
        <authorList>
            <consortium name="Lawrence Berkeley National Laboratory"/>
            <person name="Mondo S.J."/>
            <person name="Hensen N."/>
            <person name="Bonometti L."/>
            <person name="Westerberg I."/>
            <person name="Brannstrom I.O."/>
            <person name="Guillou S."/>
            <person name="Cros-Aarteil S."/>
            <person name="Calhoun S."/>
            <person name="Haridas S."/>
            <person name="Kuo A."/>
            <person name="Pangilinan J."/>
            <person name="Riley R."/>
            <person name="Labutti K."/>
            <person name="Andreopoulos B."/>
            <person name="Lipzen A."/>
            <person name="Chen C."/>
            <person name="Yanf M."/>
            <person name="Daum C."/>
            <person name="Ng V."/>
            <person name="Clum A."/>
            <person name="Steindorff A."/>
            <person name="Ohm R."/>
            <person name="Martin F."/>
            <person name="Silar P."/>
            <person name="Natvig D."/>
            <person name="Lalanne C."/>
            <person name="Gautier V."/>
            <person name="Ament-Velasquez S.L."/>
            <person name="Kruys A."/>
            <person name="Hutchinson M.I."/>
            <person name="Powell A.J."/>
            <person name="Barry K."/>
            <person name="Miller A.N."/>
            <person name="Grigoriev I.V."/>
            <person name="Debuchy R."/>
            <person name="Gladieux P."/>
            <person name="Thoren M.H."/>
            <person name="Johannesson H."/>
        </authorList>
    </citation>
    <scope>NUCLEOTIDE SEQUENCE</scope>
    <source>
        <strain evidence="3">CBS 333.67</strain>
    </source>
</reference>
<dbReference type="PANTHER" id="PTHR28083:SF1">
    <property type="entry name" value="GOOD FOR FULL DBP5 ACTIVITY PROTEIN 2"/>
    <property type="match status" value="1"/>
</dbReference>
<feature type="region of interest" description="Disordered" evidence="1">
    <location>
        <begin position="225"/>
        <end position="255"/>
    </location>
</feature>
<feature type="compositionally biased region" description="Acidic residues" evidence="1">
    <location>
        <begin position="48"/>
        <end position="57"/>
    </location>
</feature>
<organism evidence="3 4">
    <name type="scientific">Chaetomium strumarium</name>
    <dbReference type="NCBI Taxonomy" id="1170767"/>
    <lineage>
        <taxon>Eukaryota</taxon>
        <taxon>Fungi</taxon>
        <taxon>Dikarya</taxon>
        <taxon>Ascomycota</taxon>
        <taxon>Pezizomycotina</taxon>
        <taxon>Sordariomycetes</taxon>
        <taxon>Sordariomycetidae</taxon>
        <taxon>Sordariales</taxon>
        <taxon>Chaetomiaceae</taxon>
        <taxon>Chaetomium</taxon>
    </lineage>
</organism>
<dbReference type="InterPro" id="IPR048519">
    <property type="entry name" value="Gfd2/YDR514C-like_C"/>
</dbReference>
<dbReference type="GO" id="GO:0003676">
    <property type="term" value="F:nucleic acid binding"/>
    <property type="evidence" value="ECO:0007669"/>
    <property type="project" value="InterPro"/>
</dbReference>
<feature type="region of interest" description="Disordered" evidence="1">
    <location>
        <begin position="538"/>
        <end position="576"/>
    </location>
</feature>
<evidence type="ECO:0000313" key="4">
    <source>
        <dbReference type="Proteomes" id="UP001273166"/>
    </source>
</evidence>
<dbReference type="GeneID" id="87884029"/>
<dbReference type="Proteomes" id="UP001273166">
    <property type="component" value="Unassembled WGS sequence"/>
</dbReference>
<feature type="region of interest" description="Disordered" evidence="1">
    <location>
        <begin position="275"/>
        <end position="294"/>
    </location>
</feature>
<sequence>MEDDDHLRSLKALTADDTVWEGFDPSAWRDIPPQETAAKVGPSSAVQDQDETADYSSDDSAPMIFNHHKLTKAERAKHGIPMNRTRQNLAEDQEVPQSRVPEKLEKVRWKETGLRMGEVSPKGEVFVAFRLVTSYPDMFIGKANSTRAAPFFTVKALHQKCEWDLYYMHAPPEMNMDKAVIFVPTYQFQHVLDAVNAKLDTQLTIPPGKNEARFKMTFGFGNTPRPRYLGRSSNPTTFRRLCKSTPGPHRDDDISKVERPDLEKFRHLIARTRADRKNRRRADKNRTKRIASHKAWGRSIKRVQRYLGLRQRAGAADINPVIDLSQPTAVKPENSVMFLAVDVEAWERNQDLITEVGIAMLDTIEIQNIAPGDGGQNWFPYIRARHLRVRENTWAVNRRYVHGCPDRFDFGRSEFVQKAQIERILQQLVEGATFTDPVDGVTKQRPVVLVFHEAASDIKYLRLLAYHVEAARNVLEVIDTRMMHQYLVRSNDSASLATVLNCLRIPYRNLHNAGNDAVYTLQAMVGLAVAERLKRPKEAANKATQTHIPYNESKQDEGEGWSSNEDDDGGDADDSFRTVFAEESGVAIWCE</sequence>
<gene>
    <name evidence="3" type="ORF">B0T15DRAFT_403361</name>
</gene>
<feature type="domain" description="Gfd2/YDR514C-like C-terminal" evidence="2">
    <location>
        <begin position="337"/>
        <end position="526"/>
    </location>
</feature>
<accession>A0AAJ0GLE6</accession>
<dbReference type="Pfam" id="PF21762">
    <property type="entry name" value="DEDDh_C"/>
    <property type="match status" value="1"/>
</dbReference>
<dbReference type="InterPro" id="IPR036397">
    <property type="entry name" value="RNaseH_sf"/>
</dbReference>
<dbReference type="PANTHER" id="PTHR28083">
    <property type="entry name" value="GOOD FOR FULL DBP5 ACTIVITY PROTEIN 2"/>
    <property type="match status" value="1"/>
</dbReference>
<proteinExistence type="predicted"/>
<keyword evidence="4" id="KW-1185">Reference proteome</keyword>
<comment type="caution">
    <text evidence="3">The sequence shown here is derived from an EMBL/GenBank/DDBJ whole genome shotgun (WGS) entry which is preliminary data.</text>
</comment>
<name>A0AAJ0GLE6_9PEZI</name>
<dbReference type="RefSeq" id="XP_062717827.1">
    <property type="nucleotide sequence ID" value="XM_062865200.1"/>
</dbReference>
<dbReference type="InterPro" id="IPR040151">
    <property type="entry name" value="Gfd2/YDR514C-like"/>
</dbReference>
<dbReference type="InterPro" id="IPR012337">
    <property type="entry name" value="RNaseH-like_sf"/>
</dbReference>